<dbReference type="InterPro" id="IPR051309">
    <property type="entry name" value="ABCF_ATPase"/>
</dbReference>
<comment type="function">
    <text evidence="11">Probably plays a role in ribosome assembly or function. May be involved in resolution of branched DNA intermediates that result from template switching in postreplication gaps. Binds DNA and has ATPase activity.</text>
</comment>
<feature type="region of interest" description="Disordered" evidence="12">
    <location>
        <begin position="539"/>
        <end position="565"/>
    </location>
</feature>
<evidence type="ECO:0000256" key="4">
    <source>
        <dbReference type="ARBA" id="ARBA00022763"/>
    </source>
</evidence>
<dbReference type="GO" id="GO:0043022">
    <property type="term" value="F:ribosome binding"/>
    <property type="evidence" value="ECO:0007669"/>
    <property type="project" value="UniProtKB-UniRule"/>
</dbReference>
<dbReference type="SUPFAM" id="SSF52540">
    <property type="entry name" value="P-loop containing nucleoside triphosphate hydrolases"/>
    <property type="match status" value="2"/>
</dbReference>
<gene>
    <name evidence="11 14" type="primary">uup</name>
    <name evidence="14" type="ORF">NCTC4191_01075</name>
</gene>
<dbReference type="InterPro" id="IPR037118">
    <property type="entry name" value="Val-tRNA_synth_C_sf"/>
</dbReference>
<feature type="domain" description="ABC transporter" evidence="13">
    <location>
        <begin position="4"/>
        <end position="253"/>
    </location>
</feature>
<dbReference type="GO" id="GO:0005524">
    <property type="term" value="F:ATP binding"/>
    <property type="evidence" value="ECO:0007669"/>
    <property type="project" value="UniProtKB-UniRule"/>
</dbReference>
<organism evidence="14 15">
    <name type="scientific">Actinobacillus lignieresii</name>
    <dbReference type="NCBI Taxonomy" id="720"/>
    <lineage>
        <taxon>Bacteria</taxon>
        <taxon>Pseudomonadati</taxon>
        <taxon>Pseudomonadota</taxon>
        <taxon>Gammaproteobacteria</taxon>
        <taxon>Pasteurellales</taxon>
        <taxon>Pasteurellaceae</taxon>
        <taxon>Actinobacillus</taxon>
    </lineage>
</organism>
<dbReference type="PROSITE" id="PS00211">
    <property type="entry name" value="ABC_TRANSPORTER_1"/>
    <property type="match status" value="1"/>
</dbReference>
<dbReference type="GO" id="GO:0003677">
    <property type="term" value="F:DNA binding"/>
    <property type="evidence" value="ECO:0007669"/>
    <property type="project" value="UniProtKB-UniRule"/>
</dbReference>
<evidence type="ECO:0000256" key="2">
    <source>
        <dbReference type="ARBA" id="ARBA00022737"/>
    </source>
</evidence>
<reference evidence="14 15" key="1">
    <citation type="submission" date="2018-06" db="EMBL/GenBank/DDBJ databases">
        <authorList>
            <consortium name="Pathogen Informatics"/>
            <person name="Doyle S."/>
        </authorList>
    </citation>
    <scope>NUCLEOTIDE SEQUENCE [LARGE SCALE GENOMIC DNA]</scope>
    <source>
        <strain evidence="14 15">NCTC4191</strain>
    </source>
</reference>
<dbReference type="PANTHER" id="PTHR42855">
    <property type="entry name" value="ABC TRANSPORTER ATP-BINDING SUBUNIT"/>
    <property type="match status" value="1"/>
</dbReference>
<dbReference type="Gene3D" id="3.40.50.300">
    <property type="entry name" value="P-loop containing nucleotide triphosphate hydrolases"/>
    <property type="match status" value="2"/>
</dbReference>
<dbReference type="PROSITE" id="PS50893">
    <property type="entry name" value="ABC_TRANSPORTER_2"/>
    <property type="match status" value="2"/>
</dbReference>
<evidence type="ECO:0000313" key="14">
    <source>
        <dbReference type="EMBL" id="SUT93146.1"/>
    </source>
</evidence>
<proteinExistence type="inferred from homology"/>
<feature type="domain" description="ABC transporter" evidence="13">
    <location>
        <begin position="320"/>
        <end position="537"/>
    </location>
</feature>
<dbReference type="Gene3D" id="1.10.287.380">
    <property type="entry name" value="Valyl-tRNA synthetase, C-terminal domain"/>
    <property type="match status" value="1"/>
</dbReference>
<keyword evidence="1 11" id="KW-0963">Cytoplasm</keyword>
<dbReference type="Proteomes" id="UP000254253">
    <property type="component" value="Unassembled WGS sequence"/>
</dbReference>
<keyword evidence="4 11" id="KW-0227">DNA damage</keyword>
<evidence type="ECO:0000256" key="7">
    <source>
        <dbReference type="ARBA" id="ARBA00023125"/>
    </source>
</evidence>
<evidence type="ECO:0000259" key="13">
    <source>
        <dbReference type="PROSITE" id="PS50893"/>
    </source>
</evidence>
<dbReference type="PANTHER" id="PTHR42855:SF1">
    <property type="entry name" value="ABC TRANSPORTER DOMAIN-CONTAINING PROTEIN"/>
    <property type="match status" value="1"/>
</dbReference>
<keyword evidence="7 11" id="KW-0238">DNA-binding</keyword>
<evidence type="ECO:0000256" key="10">
    <source>
        <dbReference type="ARBA" id="ARBA00061478"/>
    </source>
</evidence>
<keyword evidence="15" id="KW-1185">Reference proteome</keyword>
<evidence type="ECO:0000313" key="15">
    <source>
        <dbReference type="Proteomes" id="UP000254253"/>
    </source>
</evidence>
<feature type="binding site" evidence="11">
    <location>
        <begin position="352"/>
        <end position="359"/>
    </location>
    <ligand>
        <name>ATP</name>
        <dbReference type="ChEBI" id="CHEBI:30616"/>
        <label>2</label>
    </ligand>
</feature>
<evidence type="ECO:0000256" key="6">
    <source>
        <dbReference type="ARBA" id="ARBA00022840"/>
    </source>
</evidence>
<dbReference type="FunFam" id="3.40.50.300:FF:000011">
    <property type="entry name" value="Putative ABC transporter ATP-binding component"/>
    <property type="match status" value="1"/>
</dbReference>
<comment type="catalytic activity">
    <reaction evidence="9 11">
        <text>ATP + H2O = ADP + phosphate + H(+)</text>
        <dbReference type="Rhea" id="RHEA:13065"/>
        <dbReference type="ChEBI" id="CHEBI:15377"/>
        <dbReference type="ChEBI" id="CHEBI:15378"/>
        <dbReference type="ChEBI" id="CHEBI:30616"/>
        <dbReference type="ChEBI" id="CHEBI:43474"/>
        <dbReference type="ChEBI" id="CHEBI:456216"/>
    </reaction>
</comment>
<dbReference type="SMART" id="SM00382">
    <property type="entry name" value="AAA"/>
    <property type="match status" value="2"/>
</dbReference>
<feature type="binding site" evidence="11">
    <location>
        <begin position="36"/>
        <end position="43"/>
    </location>
    <ligand>
        <name>ATP</name>
        <dbReference type="ChEBI" id="CHEBI:30616"/>
        <label>1</label>
    </ligand>
</feature>
<evidence type="ECO:0000256" key="11">
    <source>
        <dbReference type="HAMAP-Rule" id="MF_00848"/>
    </source>
</evidence>
<keyword evidence="6 11" id="KW-0067">ATP-binding</keyword>
<evidence type="ECO:0000256" key="3">
    <source>
        <dbReference type="ARBA" id="ARBA00022741"/>
    </source>
</evidence>
<evidence type="ECO:0000256" key="8">
    <source>
        <dbReference type="ARBA" id="ARBA00023204"/>
    </source>
</evidence>
<evidence type="ECO:0000256" key="9">
    <source>
        <dbReference type="ARBA" id="ARBA00049360"/>
    </source>
</evidence>
<dbReference type="RefSeq" id="WP_115590484.1">
    <property type="nucleotide sequence ID" value="NZ_UFRN01000002.1"/>
</dbReference>
<evidence type="ECO:0000256" key="12">
    <source>
        <dbReference type="SAM" id="MobiDB-lite"/>
    </source>
</evidence>
<keyword evidence="2 11" id="KW-0677">Repeat</keyword>
<dbReference type="EC" id="3.6.1.-" evidence="11"/>
<dbReference type="Pfam" id="PF00005">
    <property type="entry name" value="ABC_tran"/>
    <property type="match status" value="2"/>
</dbReference>
<dbReference type="InterPro" id="IPR003439">
    <property type="entry name" value="ABC_transporter-like_ATP-bd"/>
</dbReference>
<sequence>MALLNLSNAYLGFGDHPLLDHTELHIEPGERVCLVGRNGAGKSTLMKVLAGEVQLDDGKLIFEKDIVVTRLEQDPPRHIQDTVFDYVAEGIAHLSDLLKQYHHISQQMQTDYSDELLSKLSNVQAQLEHNNGWQFENRIQDTLKLLELDPDKRLCELSGGWVRRAALARALVADPDILLLDEPTNHLDVEAITWLEDLLLNFKGSIIFISHDRSFIRKMATRIVDLDRGKLVSYPSNYDVYLETKAEDLRVEALQNELFDKKLAQEEVWIRQGIKARRTRNEGRVRALKALREERRNRREVQGTAKIQIDQTARSGKIVFEVENASYEIEGKTLLKNFTTTIQRGDKIALVGPNGCGKTTFIKLLLGELQPTSGSIRCGTKLEVAYFDQYRADLDLEKTVMDNVADGKQDVEVNGVKRHVLGYLQDFLFPPKRAMTPVKALSGGERNRLLLAKLLLKPNNLLILDEPTNDLDVETLELLEELLADYQGTLLIVSHDRQFIDNTVTECYFFEGNGVLNKYVGGYFDAKQQQENYHATIAQNQPNKRSNSAENLQKTEEKQPLVAKSEPAKKVKLSYKEQRELEELPAKMEALEAEMESLQAEVNSADFFSKEPSYTQAQLQKLADAEMALEAAFERWEALENIKNGNS</sequence>
<dbReference type="AlphaFoldDB" id="A0A380TXH8"/>
<keyword evidence="5 11" id="KW-0378">Hydrolase</keyword>
<dbReference type="InterPro" id="IPR043686">
    <property type="entry name" value="Uup"/>
</dbReference>
<comment type="subcellular location">
    <subcellularLocation>
        <location evidence="11">Cytoplasm</location>
    </subcellularLocation>
    <text evidence="11">Associates with ribosomes.</text>
</comment>
<dbReference type="CDD" id="cd03221">
    <property type="entry name" value="ABCF_EF-3"/>
    <property type="match status" value="2"/>
</dbReference>
<dbReference type="EMBL" id="UFRN01000002">
    <property type="protein sequence ID" value="SUT93146.1"/>
    <property type="molecule type" value="Genomic_DNA"/>
</dbReference>
<dbReference type="InterPro" id="IPR017871">
    <property type="entry name" value="ABC_transporter-like_CS"/>
</dbReference>
<dbReference type="InterPro" id="IPR032524">
    <property type="entry name" value="ABC_tran_C"/>
</dbReference>
<dbReference type="Pfam" id="PF12848">
    <property type="entry name" value="ABC_tran_Xtn"/>
    <property type="match status" value="1"/>
</dbReference>
<dbReference type="InterPro" id="IPR032781">
    <property type="entry name" value="ABC_tran_Xtn"/>
</dbReference>
<dbReference type="FunFam" id="3.40.50.300:FF:000309">
    <property type="entry name" value="ABC transporter ATP-binding protein"/>
    <property type="match status" value="1"/>
</dbReference>
<protein>
    <recommendedName>
        <fullName evidence="11">ATP-binding protein Uup</fullName>
        <ecNumber evidence="11">3.6.1.-</ecNumber>
    </recommendedName>
</protein>
<evidence type="ECO:0000256" key="5">
    <source>
        <dbReference type="ARBA" id="ARBA00022801"/>
    </source>
</evidence>
<dbReference type="GO" id="GO:0006281">
    <property type="term" value="P:DNA repair"/>
    <property type="evidence" value="ECO:0007669"/>
    <property type="project" value="UniProtKB-KW"/>
</dbReference>
<name>A0A380TXH8_ACTLI</name>
<keyword evidence="8 11" id="KW-0234">DNA repair</keyword>
<dbReference type="NCBIfam" id="NF008358">
    <property type="entry name" value="PRK11147.1"/>
    <property type="match status" value="1"/>
</dbReference>
<dbReference type="GO" id="GO:0016887">
    <property type="term" value="F:ATP hydrolysis activity"/>
    <property type="evidence" value="ECO:0007669"/>
    <property type="project" value="UniProtKB-UniRule"/>
</dbReference>
<accession>A0A380TXH8</accession>
<dbReference type="HAMAP" id="MF_00848">
    <property type="entry name" value="Uup"/>
    <property type="match status" value="1"/>
</dbReference>
<dbReference type="GO" id="GO:0005737">
    <property type="term" value="C:cytoplasm"/>
    <property type="evidence" value="ECO:0007669"/>
    <property type="project" value="UniProtKB-SubCell"/>
</dbReference>
<dbReference type="Pfam" id="PF16326">
    <property type="entry name" value="ABC_tran_CTD"/>
    <property type="match status" value="1"/>
</dbReference>
<comment type="similarity">
    <text evidence="10 11">Belongs to the ABC transporter superfamily. ABCF family. Uup subfamily.</text>
</comment>
<dbReference type="InterPro" id="IPR027417">
    <property type="entry name" value="P-loop_NTPase"/>
</dbReference>
<evidence type="ECO:0000256" key="1">
    <source>
        <dbReference type="ARBA" id="ARBA00022490"/>
    </source>
</evidence>
<dbReference type="InterPro" id="IPR003593">
    <property type="entry name" value="AAA+_ATPase"/>
</dbReference>
<feature type="compositionally biased region" description="Polar residues" evidence="12">
    <location>
        <begin position="539"/>
        <end position="552"/>
    </location>
</feature>
<keyword evidence="3 11" id="KW-0547">Nucleotide-binding</keyword>